<dbReference type="RefSeq" id="WP_101834458.1">
    <property type="nucleotide sequence ID" value="NZ_FZMO01000512.1"/>
</dbReference>
<dbReference type="SUPFAM" id="SSF143212">
    <property type="entry name" value="Rv2632c-like"/>
    <property type="match status" value="1"/>
</dbReference>
<evidence type="ECO:0000313" key="2">
    <source>
        <dbReference type="Proteomes" id="UP000234331"/>
    </source>
</evidence>
<protein>
    <recommendedName>
        <fullName evidence="3">DUF1876 domain-containing protein</fullName>
    </recommendedName>
</protein>
<dbReference type="AlphaFoldDB" id="A0A2I2KYZ4"/>
<proteinExistence type="predicted"/>
<name>A0A2I2KYZ4_9ACTN</name>
<evidence type="ECO:0008006" key="3">
    <source>
        <dbReference type="Google" id="ProtNLM"/>
    </source>
</evidence>
<dbReference type="Proteomes" id="UP000234331">
    <property type="component" value="Unassembled WGS sequence"/>
</dbReference>
<accession>A0A2I2KYZ4</accession>
<dbReference type="Pfam" id="PF08962">
    <property type="entry name" value="Rv2632c-like"/>
    <property type="match status" value="1"/>
</dbReference>
<dbReference type="InterPro" id="IPR038070">
    <property type="entry name" value="Rv2632c-like_sf"/>
</dbReference>
<dbReference type="Gene3D" id="3.30.160.240">
    <property type="entry name" value="Rv1738"/>
    <property type="match status" value="1"/>
</dbReference>
<organism evidence="1 2">
    <name type="scientific">Frankia canadensis</name>
    <dbReference type="NCBI Taxonomy" id="1836972"/>
    <lineage>
        <taxon>Bacteria</taxon>
        <taxon>Bacillati</taxon>
        <taxon>Actinomycetota</taxon>
        <taxon>Actinomycetes</taxon>
        <taxon>Frankiales</taxon>
        <taxon>Frankiaceae</taxon>
        <taxon>Frankia</taxon>
    </lineage>
</organism>
<gene>
    <name evidence="1" type="ORF">FRACA_560010</name>
</gene>
<dbReference type="InterPro" id="IPR015057">
    <property type="entry name" value="Rv2632c-like"/>
</dbReference>
<sequence length="89" mass="9702">MIREDTWTVEIFLSEDEGETRADAMLRCGAGQEVLASGVARCDPDDYDIPEIGAEVAASRALAELARKLRRTAADDIQTVTGTRARVHP</sequence>
<dbReference type="EMBL" id="FZMO01000512">
    <property type="protein sequence ID" value="SNQ50892.1"/>
    <property type="molecule type" value="Genomic_DNA"/>
</dbReference>
<dbReference type="OrthoDB" id="3386932at2"/>
<keyword evidence="2" id="KW-1185">Reference proteome</keyword>
<reference evidence="1 2" key="1">
    <citation type="submission" date="2017-06" db="EMBL/GenBank/DDBJ databases">
        <authorList>
            <person name="Kim H.J."/>
            <person name="Triplett B.A."/>
        </authorList>
    </citation>
    <scope>NUCLEOTIDE SEQUENCE [LARGE SCALE GENOMIC DNA]</scope>
    <source>
        <strain evidence="1">FRACA_ARgP5</strain>
    </source>
</reference>
<evidence type="ECO:0000313" key="1">
    <source>
        <dbReference type="EMBL" id="SNQ50892.1"/>
    </source>
</evidence>